<reference evidence="4" key="1">
    <citation type="journal article" date="2019" name="Int. J. Syst. Evol. Microbiol.">
        <title>The Global Catalogue of Microorganisms (GCM) 10K type strain sequencing project: providing services to taxonomists for standard genome sequencing and annotation.</title>
        <authorList>
            <consortium name="The Broad Institute Genomics Platform"/>
            <consortium name="The Broad Institute Genome Sequencing Center for Infectious Disease"/>
            <person name="Wu L."/>
            <person name="Ma J."/>
        </authorList>
    </citation>
    <scope>NUCLEOTIDE SEQUENCE [LARGE SCALE GENOMIC DNA]</scope>
    <source>
        <strain evidence="4">JCM 13250</strain>
    </source>
</reference>
<evidence type="ECO:0000256" key="1">
    <source>
        <dbReference type="SAM" id="Phobius"/>
    </source>
</evidence>
<name>A0ABP4XKW0_9ACTN</name>
<proteinExistence type="predicted"/>
<evidence type="ECO:0000313" key="4">
    <source>
        <dbReference type="Proteomes" id="UP001500218"/>
    </source>
</evidence>
<gene>
    <name evidence="3" type="ORF">GCM10009682_01750</name>
</gene>
<dbReference type="InterPro" id="IPR013823">
    <property type="entry name" value="Ribosomal_bL12_C"/>
</dbReference>
<sequence>MLDAAPLICVAVVVVVLIVGWVLGRRRAGARSGNDLVADQLAARADQAPPADLERRLRELLIQRQKIQAVKLLRDHTGASLTDASDAVDRMDNGQPLWLPDTTATLNLPQADLDQVRALKRQGKLIEAIKTYRQLTGLGLKEAKDAVDLL</sequence>
<evidence type="ECO:0000259" key="2">
    <source>
        <dbReference type="Pfam" id="PF00542"/>
    </source>
</evidence>
<feature type="transmembrane region" description="Helical" evidence="1">
    <location>
        <begin position="6"/>
        <end position="24"/>
    </location>
</feature>
<evidence type="ECO:0000313" key="3">
    <source>
        <dbReference type="EMBL" id="GAA1783355.1"/>
    </source>
</evidence>
<keyword evidence="1" id="KW-0812">Transmembrane</keyword>
<comment type="caution">
    <text evidence="3">The sequence shown here is derived from an EMBL/GenBank/DDBJ whole genome shotgun (WGS) entry which is preliminary data.</text>
</comment>
<dbReference type="Proteomes" id="UP001500218">
    <property type="component" value="Unassembled WGS sequence"/>
</dbReference>
<dbReference type="Gene3D" id="3.30.1390.10">
    <property type="match status" value="2"/>
</dbReference>
<keyword evidence="4" id="KW-1185">Reference proteome</keyword>
<dbReference type="RefSeq" id="WP_344125123.1">
    <property type="nucleotide sequence ID" value="NZ_BAAALT010000003.1"/>
</dbReference>
<organism evidence="3 4">
    <name type="scientific">Luedemannella flava</name>
    <dbReference type="NCBI Taxonomy" id="349316"/>
    <lineage>
        <taxon>Bacteria</taxon>
        <taxon>Bacillati</taxon>
        <taxon>Actinomycetota</taxon>
        <taxon>Actinomycetes</taxon>
        <taxon>Micromonosporales</taxon>
        <taxon>Micromonosporaceae</taxon>
        <taxon>Luedemannella</taxon>
    </lineage>
</organism>
<feature type="domain" description="Large ribosomal subunit protein bL12 C-terminal" evidence="2">
    <location>
        <begin position="124"/>
        <end position="148"/>
    </location>
</feature>
<keyword evidence="1" id="KW-1133">Transmembrane helix</keyword>
<protein>
    <recommendedName>
        <fullName evidence="2">Large ribosomal subunit protein bL12 C-terminal domain-containing protein</fullName>
    </recommendedName>
</protein>
<keyword evidence="1" id="KW-0472">Membrane</keyword>
<dbReference type="EMBL" id="BAAALT010000003">
    <property type="protein sequence ID" value="GAA1783355.1"/>
    <property type="molecule type" value="Genomic_DNA"/>
</dbReference>
<accession>A0ABP4XKW0</accession>
<dbReference type="Pfam" id="PF00542">
    <property type="entry name" value="Ribosomal_L12"/>
    <property type="match status" value="1"/>
</dbReference>
<dbReference type="InterPro" id="IPR014719">
    <property type="entry name" value="Ribosomal_bL12_C/ClpS-like"/>
</dbReference>